<dbReference type="InterPro" id="IPR002000">
    <property type="entry name" value="Lysosome-assoc_membr_glycop"/>
</dbReference>
<feature type="signal peptide" evidence="23">
    <location>
        <begin position="1"/>
        <end position="21"/>
    </location>
</feature>
<evidence type="ECO:0000256" key="21">
    <source>
        <dbReference type="SAM" id="MobiDB-lite"/>
    </source>
</evidence>
<evidence type="ECO:0000256" key="20">
    <source>
        <dbReference type="PROSITE-ProRule" id="PRU00740"/>
    </source>
</evidence>
<evidence type="ECO:0000256" key="4">
    <source>
        <dbReference type="ARBA" id="ARBA00004279"/>
    </source>
</evidence>
<keyword evidence="10" id="KW-0770">Synapse</keyword>
<dbReference type="PRINTS" id="PR00336">
    <property type="entry name" value="LYSASSOCTDMP"/>
</dbReference>
<dbReference type="GO" id="GO:0005765">
    <property type="term" value="C:lysosomal membrane"/>
    <property type="evidence" value="ECO:0007669"/>
    <property type="project" value="TreeGrafter"/>
</dbReference>
<organism evidence="26">
    <name type="scientific">Phlebotomus kandelakii</name>
    <dbReference type="NCBI Taxonomy" id="1109342"/>
    <lineage>
        <taxon>Eukaryota</taxon>
        <taxon>Metazoa</taxon>
        <taxon>Ecdysozoa</taxon>
        <taxon>Arthropoda</taxon>
        <taxon>Hexapoda</taxon>
        <taxon>Insecta</taxon>
        <taxon>Pterygota</taxon>
        <taxon>Neoptera</taxon>
        <taxon>Endopterygota</taxon>
        <taxon>Diptera</taxon>
        <taxon>Nematocera</taxon>
        <taxon>Psychodoidea</taxon>
        <taxon>Psychodidae</taxon>
        <taxon>Phlebotomus</taxon>
        <taxon>Larroussius</taxon>
    </lineage>
</organism>
<comment type="similarity">
    <text evidence="5 20">Belongs to the LAMP family.</text>
</comment>
<evidence type="ECO:0000256" key="22">
    <source>
        <dbReference type="SAM" id="Phobius"/>
    </source>
</evidence>
<dbReference type="EMBL" id="GIFK01002687">
    <property type="protein sequence ID" value="NBJ60390.1"/>
    <property type="molecule type" value="Transcribed_RNA"/>
</dbReference>
<dbReference type="PROSITE" id="PS51407">
    <property type="entry name" value="LAMP_3"/>
    <property type="match status" value="1"/>
</dbReference>
<dbReference type="InterPro" id="IPR048524">
    <property type="entry name" value="Lamp2-like_TM"/>
</dbReference>
<feature type="transmembrane region" description="Helical" evidence="22">
    <location>
        <begin position="279"/>
        <end position="301"/>
    </location>
</feature>
<dbReference type="PANTHER" id="PTHR11506">
    <property type="entry name" value="LYSOSOME-ASSOCIATED MEMBRANE GLYCOPROTEIN"/>
    <property type="match status" value="1"/>
</dbReference>
<comment type="function">
    <text evidence="16">Plays a role in short-term synaptic plasticity in a subset of GABAergic neurons in the brain.</text>
</comment>
<keyword evidence="14" id="KW-0968">Cytoplasmic vesicle</keyword>
<evidence type="ECO:0000256" key="14">
    <source>
        <dbReference type="ARBA" id="ARBA00023329"/>
    </source>
</evidence>
<evidence type="ECO:0000256" key="9">
    <source>
        <dbReference type="ARBA" id="ARBA00022989"/>
    </source>
</evidence>
<evidence type="ECO:0000256" key="19">
    <source>
        <dbReference type="ARBA" id="ARBA00076257"/>
    </source>
</evidence>
<keyword evidence="9 22" id="KW-1133">Transmembrane helix</keyword>
<dbReference type="Gene3D" id="2.40.160.110">
    <property type="match status" value="1"/>
</dbReference>
<reference evidence="26" key="1">
    <citation type="submission" date="2019-10" db="EMBL/GenBank/DDBJ databases">
        <title>Short sand fly seasons in Tbilisi, Georgia, hinder development of host immunity to saliva of the visceral leishmaniasis vector Phlebotomus kandelakii.</title>
        <authorList>
            <person name="Oliveira F."/>
            <person name="Giorgobiani E."/>
            <person name="Guimaraes-Costa A.B."/>
            <person name="Abdeladhim M."/>
            <person name="Oristian J."/>
            <person name="Tskhvaradze L."/>
            <person name="Tsertsvadze N."/>
            <person name="Zakalashvili M."/>
            <person name="Valenzuela J.G."/>
            <person name="Kamhawi S."/>
        </authorList>
    </citation>
    <scope>NUCLEOTIDE SEQUENCE</scope>
    <source>
        <strain evidence="26">Wild-capture in Tbilisi</strain>
        <tissue evidence="26">Salivary glands</tissue>
    </source>
</reference>
<keyword evidence="8" id="KW-0967">Endosome</keyword>
<evidence type="ECO:0000256" key="10">
    <source>
        <dbReference type="ARBA" id="ARBA00023018"/>
    </source>
</evidence>
<keyword evidence="6 20" id="KW-0812">Transmembrane</keyword>
<accession>A0A6B2EF73</accession>
<evidence type="ECO:0000256" key="16">
    <source>
        <dbReference type="ARBA" id="ARBA00053950"/>
    </source>
</evidence>
<dbReference type="AlphaFoldDB" id="A0A6B2EF73"/>
<dbReference type="GO" id="GO:0005886">
    <property type="term" value="C:plasma membrane"/>
    <property type="evidence" value="ECO:0007669"/>
    <property type="project" value="UniProtKB-SubCell"/>
</dbReference>
<feature type="compositionally biased region" description="Pro residues" evidence="21">
    <location>
        <begin position="81"/>
        <end position="95"/>
    </location>
</feature>
<dbReference type="GO" id="GO:0072594">
    <property type="term" value="P:establishment of protein localization to organelle"/>
    <property type="evidence" value="ECO:0007669"/>
    <property type="project" value="TreeGrafter"/>
</dbReference>
<evidence type="ECO:0000256" key="8">
    <source>
        <dbReference type="ARBA" id="ARBA00022753"/>
    </source>
</evidence>
<evidence type="ECO:0000256" key="11">
    <source>
        <dbReference type="ARBA" id="ARBA00023136"/>
    </source>
</evidence>
<evidence type="ECO:0000256" key="18">
    <source>
        <dbReference type="ARBA" id="ARBA00074379"/>
    </source>
</evidence>
<feature type="compositionally biased region" description="Low complexity" evidence="21">
    <location>
        <begin position="40"/>
        <end position="80"/>
    </location>
</feature>
<feature type="chain" id="PRO_5025556592" description="Lysosome-associated membrane glycoprotein 5" evidence="23">
    <location>
        <begin position="22"/>
        <end position="314"/>
    </location>
</feature>
<name>A0A6B2EF73_9DIPT</name>
<keyword evidence="7 23" id="KW-0732">Signal</keyword>
<evidence type="ECO:0000256" key="6">
    <source>
        <dbReference type="ARBA" id="ARBA00022692"/>
    </source>
</evidence>
<dbReference type="PANTHER" id="PTHR11506:SF35">
    <property type="entry name" value="LYSOSOME-ASSOCIATED MEMBRANE GLYCOPROTEIN 5"/>
    <property type="match status" value="1"/>
</dbReference>
<dbReference type="GO" id="GO:0031902">
    <property type="term" value="C:late endosome membrane"/>
    <property type="evidence" value="ECO:0007669"/>
    <property type="project" value="TreeGrafter"/>
</dbReference>
<evidence type="ECO:0000256" key="1">
    <source>
        <dbReference type="ARBA" id="ARBA00004151"/>
    </source>
</evidence>
<dbReference type="CDD" id="cd12087">
    <property type="entry name" value="TM_EGFR-like"/>
    <property type="match status" value="1"/>
</dbReference>
<comment type="caution">
    <text evidence="20">Lacks conserved residue(s) required for the propagation of feature annotation.</text>
</comment>
<evidence type="ECO:0000259" key="24">
    <source>
        <dbReference type="Pfam" id="PF01299"/>
    </source>
</evidence>
<evidence type="ECO:0000256" key="17">
    <source>
        <dbReference type="ARBA" id="ARBA00060492"/>
    </source>
</evidence>
<evidence type="ECO:0000256" key="7">
    <source>
        <dbReference type="ARBA" id="ARBA00022729"/>
    </source>
</evidence>
<sequence>MALKEFALLLLVAFAAQQIQGAENTIAPVIPDSTTEHPPETTTESTTTPATTSTTTESSSTTEPTTSTSTTTEAPTTTTAAPPPPPTPKPGPLPAPDLGKWHFRNATTNQTCIIVQMAVQLNVSYVVAADNSTRMVLFNLPANDTSVASGLCDGEQNVLQLVWKKFNTVKLTFSVNSTVKEYQLIELRLDLNASDISADAKANQTIKLTHQRKEFVTPLTMSYHCTRAQTLNLTAADSSEVTVLGQALVSRLQLEAFHTRDSDVFSTAKDCDAIDTPDIVPIAVGCALAGLVVIVLIAYLVGRRRAQARGYLSM</sequence>
<keyword evidence="11 20" id="KW-0472">Membrane</keyword>
<protein>
    <recommendedName>
        <fullName evidence="18">Lysosome-associated membrane glycoprotein 5</fullName>
    </recommendedName>
    <alternativeName>
        <fullName evidence="19">Lysosome-associated membrane protein 5</fullName>
    </alternativeName>
</protein>
<feature type="region of interest" description="Disordered" evidence="21">
    <location>
        <begin position="29"/>
        <end position="101"/>
    </location>
</feature>
<keyword evidence="13" id="KW-0966">Cell projection</keyword>
<proteinExistence type="inferred from homology"/>
<keyword evidence="12" id="KW-0325">Glycoprotein</keyword>
<comment type="subcellular location">
    <subcellularLocation>
        <location evidence="4">Cell projection</location>
        <location evidence="4">Dendrite</location>
    </subcellularLocation>
    <subcellularLocation>
        <location evidence="17">Cell projection</location>
        <location evidence="17">Growth cone membrane</location>
        <topology evidence="17">Single-pass type I membrane protein</topology>
    </subcellularLocation>
    <subcellularLocation>
        <location evidence="15">Cytoplasmic vesicle</location>
        <location evidence="15">Secretory vesicle</location>
        <location evidence="15">Synaptic vesicle membrane</location>
        <topology evidence="15">Single-pass type I membrane protein</topology>
    </subcellularLocation>
    <subcellularLocation>
        <location evidence="2">Early endosome membrane</location>
        <topology evidence="2">Single-pass type I membrane protein</topology>
    </subcellularLocation>
    <subcellularLocation>
        <location evidence="1">Endoplasmic reticulum-Golgi intermediate compartment membrane</location>
        <topology evidence="1">Single-pass type I membrane protein</topology>
    </subcellularLocation>
    <subcellularLocation>
        <location evidence="20">Membrane</location>
        <topology evidence="20">Single-pass type I membrane protein</topology>
    </subcellularLocation>
    <subcellularLocation>
        <location evidence="3">Recycling endosome</location>
    </subcellularLocation>
</comment>
<dbReference type="InterPro" id="IPR048528">
    <property type="entry name" value="Lamp2-like_luminal"/>
</dbReference>
<evidence type="ECO:0000256" key="23">
    <source>
        <dbReference type="SAM" id="SignalP"/>
    </source>
</evidence>
<evidence type="ECO:0000256" key="3">
    <source>
        <dbReference type="ARBA" id="ARBA00004172"/>
    </source>
</evidence>
<evidence type="ECO:0000313" key="26">
    <source>
        <dbReference type="EMBL" id="NBJ60390.1"/>
    </source>
</evidence>
<evidence type="ECO:0000256" key="12">
    <source>
        <dbReference type="ARBA" id="ARBA00023180"/>
    </source>
</evidence>
<evidence type="ECO:0000256" key="13">
    <source>
        <dbReference type="ARBA" id="ARBA00023273"/>
    </source>
</evidence>
<dbReference type="Pfam" id="PF01299">
    <property type="entry name" value="Lamp2-like_luminal"/>
    <property type="match status" value="1"/>
</dbReference>
<evidence type="ECO:0000256" key="2">
    <source>
        <dbReference type="ARBA" id="ARBA00004158"/>
    </source>
</evidence>
<evidence type="ECO:0000259" key="25">
    <source>
        <dbReference type="Pfam" id="PF21222"/>
    </source>
</evidence>
<feature type="domain" description="Lysosome-associated membrane glycoprotein 2-like luminal" evidence="24">
    <location>
        <begin position="102"/>
        <end position="236"/>
    </location>
</feature>
<feature type="domain" description="Lysosome-associated membrane glycoprotein 2-like transmembrane" evidence="25">
    <location>
        <begin position="280"/>
        <end position="308"/>
    </location>
</feature>
<evidence type="ECO:0000256" key="5">
    <source>
        <dbReference type="ARBA" id="ARBA00009644"/>
    </source>
</evidence>
<evidence type="ECO:0000256" key="15">
    <source>
        <dbReference type="ARBA" id="ARBA00029428"/>
    </source>
</evidence>
<dbReference type="Pfam" id="PF21222">
    <property type="entry name" value="Lamp2_2nd"/>
    <property type="match status" value="1"/>
</dbReference>